<gene>
    <name evidence="2" type="ORF">METEAL_11100</name>
</gene>
<keyword evidence="3" id="KW-1185">Reference proteome</keyword>
<feature type="domain" description="AMMECR1" evidence="1">
    <location>
        <begin position="13"/>
        <end position="187"/>
    </location>
</feature>
<dbReference type="PROSITE" id="PS51112">
    <property type="entry name" value="AMMECR1"/>
    <property type="match status" value="1"/>
</dbReference>
<dbReference type="Proteomes" id="UP001238179">
    <property type="component" value="Chromosome"/>
</dbReference>
<dbReference type="SUPFAM" id="SSF143447">
    <property type="entry name" value="AMMECR1-like"/>
    <property type="match status" value="1"/>
</dbReference>
<proteinExistence type="predicted"/>
<dbReference type="Gene3D" id="3.30.700.20">
    <property type="entry name" value="Hypothetical protein ph0010, domain 1"/>
    <property type="match status" value="1"/>
</dbReference>
<dbReference type="InterPro" id="IPR002733">
    <property type="entry name" value="AMMECR1_domain"/>
</dbReference>
<dbReference type="NCBIfam" id="TIGR04335">
    <property type="entry name" value="AmmeMemoSam_A"/>
    <property type="match status" value="1"/>
</dbReference>
<reference evidence="3" key="1">
    <citation type="journal article" date="2023" name="Int. J. Syst. Evol. Microbiol.">
        <title>Mesoterricola silvestris gen. nov., sp. nov., Mesoterricola sediminis sp. nov., Geothrix oryzae sp. nov., Geothrix edaphica sp. nov., Geothrix rubra sp. nov., and Geothrix limicola sp. nov., six novel members of Acidobacteriota isolated from soils.</title>
        <authorList>
            <person name="Itoh H."/>
            <person name="Sugisawa Y."/>
            <person name="Mise K."/>
            <person name="Xu Z."/>
            <person name="Kuniyasu M."/>
            <person name="Ushijima N."/>
            <person name="Kawano K."/>
            <person name="Kobayashi E."/>
            <person name="Shiratori Y."/>
            <person name="Masuda Y."/>
            <person name="Senoo K."/>
        </authorList>
    </citation>
    <scope>NUCLEOTIDE SEQUENCE [LARGE SCALE GENOMIC DNA]</scope>
    <source>
        <strain evidence="3">W79</strain>
    </source>
</reference>
<dbReference type="InterPro" id="IPR036071">
    <property type="entry name" value="AMMECR1_dom_sf"/>
</dbReference>
<dbReference type="InterPro" id="IPR027623">
    <property type="entry name" value="AmmeMemoSam_A"/>
</dbReference>
<evidence type="ECO:0000259" key="1">
    <source>
        <dbReference type="PROSITE" id="PS51112"/>
    </source>
</evidence>
<evidence type="ECO:0000313" key="2">
    <source>
        <dbReference type="EMBL" id="BDU71936.1"/>
    </source>
</evidence>
<dbReference type="KEGG" id="msil:METEAL_11100"/>
<accession>A0AA48GFU7</accession>
<dbReference type="RefSeq" id="WP_316414839.1">
    <property type="nucleotide sequence ID" value="NZ_AP027080.1"/>
</dbReference>
<organism evidence="2 3">
    <name type="scientific">Mesoterricola silvestris</name>
    <dbReference type="NCBI Taxonomy" id="2927979"/>
    <lineage>
        <taxon>Bacteria</taxon>
        <taxon>Pseudomonadati</taxon>
        <taxon>Acidobacteriota</taxon>
        <taxon>Holophagae</taxon>
        <taxon>Holophagales</taxon>
        <taxon>Holophagaceae</taxon>
        <taxon>Mesoterricola</taxon>
    </lineage>
</organism>
<dbReference type="PANTHER" id="PTHR13016">
    <property type="entry name" value="AMMECR1 HOMOLOG"/>
    <property type="match status" value="1"/>
</dbReference>
<dbReference type="EMBL" id="AP027080">
    <property type="protein sequence ID" value="BDU71936.1"/>
    <property type="molecule type" value="Genomic_DNA"/>
</dbReference>
<dbReference type="PANTHER" id="PTHR13016:SF0">
    <property type="entry name" value="AMME SYNDROME CANDIDATE GENE 1 PROTEIN"/>
    <property type="match status" value="1"/>
</dbReference>
<dbReference type="AlphaFoldDB" id="A0AA48GFU7"/>
<dbReference type="Pfam" id="PF01871">
    <property type="entry name" value="AMMECR1"/>
    <property type="match status" value="1"/>
</dbReference>
<evidence type="ECO:0000313" key="3">
    <source>
        <dbReference type="Proteomes" id="UP001238179"/>
    </source>
</evidence>
<dbReference type="Gene3D" id="3.30.1490.150">
    <property type="entry name" value="Hypothetical protein ph0010, domain 2"/>
    <property type="match status" value="1"/>
</dbReference>
<name>A0AA48GFU7_9BACT</name>
<dbReference type="InterPro" id="IPR023473">
    <property type="entry name" value="AMMECR1"/>
</dbReference>
<protein>
    <recommendedName>
        <fullName evidence="1">AMMECR1 domain-containing protein</fullName>
    </recommendedName>
</protein>
<dbReference type="InterPro" id="IPR027485">
    <property type="entry name" value="AMMECR1_N"/>
</dbReference>
<sequence>MAPSLSPERVLAGAGELLLGLARASIRHGLEEGTPLAVDLAGLPPALGRPRATFVTLRIGGGLRGCTGRLEATRPLALDVAENAFAAAFLDPRFPPLGFREWEGLEVSISLLTRPRPLPFTGEEDLIRQLVPGRDGLVLSAGPLRATFLPSVWDELPDPRDFVRELKAKAGCRRIGEARRYRVLHIP</sequence>